<sequence>MLTDADREEAKDNIWKNNQTVWHAWEPECDACGLPESELKSPKDQLLSCSGCLVAKYCSKECQKKDWSKGHKTQCHIYEANRKLSSIFAKSLGPGTINDPKLSLAEKHCQWNFLNIHNHLVIAAVALKNDKKFAGTANVALLLSMSKDRAGSKYEHRTFFIDRVLLLDRDASDSAARVAGWTKGSMKNPQKEAERTDRHHFKLMAGWCSLPGDQVSSTQMWQHPCSDVVDHVLPPGFDLNRYVTHVNRGITHFHASFWPLPRNISDADIESAKVPAGWREHALRHHQLLSGLKGGQSIVGYVHADGTREPFFKGSDGGHFRRCAPGETDSDGPAEYKKLLTDPSKMVRLLSKHLEIFEHEQNVKMTKNITRFDPRLTMEEVKKIVFPGHSEE</sequence>
<reference evidence="6" key="1">
    <citation type="submission" date="2020-05" db="EMBL/GenBank/DDBJ databases">
        <title>Mycena genomes resolve the evolution of fungal bioluminescence.</title>
        <authorList>
            <person name="Tsai I.J."/>
        </authorList>
    </citation>
    <scope>NUCLEOTIDE SEQUENCE</scope>
    <source>
        <strain evidence="6">CCC161011</strain>
    </source>
</reference>
<dbReference type="AlphaFoldDB" id="A0A8H7CH40"/>
<evidence type="ECO:0000313" key="6">
    <source>
        <dbReference type="EMBL" id="KAF7335757.1"/>
    </source>
</evidence>
<dbReference type="Gene3D" id="6.10.140.2220">
    <property type="match status" value="1"/>
</dbReference>
<dbReference type="GO" id="GO:0008270">
    <property type="term" value="F:zinc ion binding"/>
    <property type="evidence" value="ECO:0007669"/>
    <property type="project" value="UniProtKB-KW"/>
</dbReference>
<dbReference type="PROSITE" id="PS50865">
    <property type="entry name" value="ZF_MYND_2"/>
    <property type="match status" value="1"/>
</dbReference>
<keyword evidence="2 4" id="KW-0863">Zinc-finger</keyword>
<evidence type="ECO:0000259" key="5">
    <source>
        <dbReference type="PROSITE" id="PS50865"/>
    </source>
</evidence>
<dbReference type="Pfam" id="PF01753">
    <property type="entry name" value="zf-MYND"/>
    <property type="match status" value="1"/>
</dbReference>
<evidence type="ECO:0000256" key="3">
    <source>
        <dbReference type="ARBA" id="ARBA00022833"/>
    </source>
</evidence>
<evidence type="ECO:0000256" key="1">
    <source>
        <dbReference type="ARBA" id="ARBA00022723"/>
    </source>
</evidence>
<proteinExistence type="predicted"/>
<feature type="domain" description="MYND-type" evidence="5">
    <location>
        <begin position="29"/>
        <end position="75"/>
    </location>
</feature>
<evidence type="ECO:0000313" key="7">
    <source>
        <dbReference type="Proteomes" id="UP000620124"/>
    </source>
</evidence>
<keyword evidence="1" id="KW-0479">Metal-binding</keyword>
<dbReference type="InterPro" id="IPR002893">
    <property type="entry name" value="Znf_MYND"/>
</dbReference>
<organism evidence="6 7">
    <name type="scientific">Mycena venus</name>
    <dbReference type="NCBI Taxonomy" id="2733690"/>
    <lineage>
        <taxon>Eukaryota</taxon>
        <taxon>Fungi</taxon>
        <taxon>Dikarya</taxon>
        <taxon>Basidiomycota</taxon>
        <taxon>Agaricomycotina</taxon>
        <taxon>Agaricomycetes</taxon>
        <taxon>Agaricomycetidae</taxon>
        <taxon>Agaricales</taxon>
        <taxon>Marasmiineae</taxon>
        <taxon>Mycenaceae</taxon>
        <taxon>Mycena</taxon>
    </lineage>
</organism>
<keyword evidence="7" id="KW-1185">Reference proteome</keyword>
<accession>A0A8H7CH40</accession>
<protein>
    <submittedName>
        <fullName evidence="6">MYND-type domain-containing protein</fullName>
    </submittedName>
</protein>
<evidence type="ECO:0000256" key="2">
    <source>
        <dbReference type="ARBA" id="ARBA00022771"/>
    </source>
</evidence>
<dbReference type="EMBL" id="JACAZI010000024">
    <property type="protein sequence ID" value="KAF7335757.1"/>
    <property type="molecule type" value="Genomic_DNA"/>
</dbReference>
<dbReference type="SUPFAM" id="SSF144232">
    <property type="entry name" value="HIT/MYND zinc finger-like"/>
    <property type="match status" value="1"/>
</dbReference>
<dbReference type="PROSITE" id="PS01360">
    <property type="entry name" value="ZF_MYND_1"/>
    <property type="match status" value="1"/>
</dbReference>
<evidence type="ECO:0000256" key="4">
    <source>
        <dbReference type="PROSITE-ProRule" id="PRU00134"/>
    </source>
</evidence>
<comment type="caution">
    <text evidence="6">The sequence shown here is derived from an EMBL/GenBank/DDBJ whole genome shotgun (WGS) entry which is preliminary data.</text>
</comment>
<keyword evidence="3" id="KW-0862">Zinc</keyword>
<name>A0A8H7CH40_9AGAR</name>
<dbReference type="OrthoDB" id="3066878at2759"/>
<dbReference type="Proteomes" id="UP000620124">
    <property type="component" value="Unassembled WGS sequence"/>
</dbReference>
<gene>
    <name evidence="6" type="ORF">MVEN_02231400</name>
</gene>